<organism evidence="3 4">
    <name type="scientific">Rhodospirillum rubrum (strain ATCC 11170 / ATH 1.1.1 / DSM 467 / LMG 4362 / NCIMB 8255 / S1)</name>
    <dbReference type="NCBI Taxonomy" id="269796"/>
    <lineage>
        <taxon>Bacteria</taxon>
        <taxon>Pseudomonadati</taxon>
        <taxon>Pseudomonadota</taxon>
        <taxon>Alphaproteobacteria</taxon>
        <taxon>Rhodospirillales</taxon>
        <taxon>Rhodospirillaceae</taxon>
        <taxon>Rhodospirillum</taxon>
    </lineage>
</organism>
<keyword evidence="4" id="KW-1185">Reference proteome</keyword>
<keyword evidence="1" id="KW-0812">Transmembrane</keyword>
<evidence type="ECO:0000313" key="4">
    <source>
        <dbReference type="Proteomes" id="UP000001929"/>
    </source>
</evidence>
<evidence type="ECO:0000313" key="3">
    <source>
        <dbReference type="EMBL" id="ABC21204.1"/>
    </source>
</evidence>
<feature type="domain" description="Phosphatidic acid phosphatase type 2/haloperoxidase" evidence="2">
    <location>
        <begin position="116"/>
        <end position="228"/>
    </location>
</feature>
<name>Q2RXE1_RHORT</name>
<gene>
    <name evidence="3" type="ordered locus">Rru_A0399</name>
</gene>
<dbReference type="InterPro" id="IPR000326">
    <property type="entry name" value="PAP2/HPO"/>
</dbReference>
<accession>Q2RXE1</accession>
<feature type="transmembrane region" description="Helical" evidence="1">
    <location>
        <begin position="109"/>
        <end position="133"/>
    </location>
</feature>
<evidence type="ECO:0000259" key="2">
    <source>
        <dbReference type="SMART" id="SM00014"/>
    </source>
</evidence>
<feature type="transmembrane region" description="Helical" evidence="1">
    <location>
        <begin position="32"/>
        <end position="50"/>
    </location>
</feature>
<dbReference type="Gene3D" id="1.20.144.10">
    <property type="entry name" value="Phosphatidic acid phosphatase type 2/haloperoxidase"/>
    <property type="match status" value="1"/>
</dbReference>
<sequence length="245" mass="26993">MTQLSSSPPASALLALTARLRRHIAWCRRRPLLAPFLYLCGLCPLAMLVLDKPLALAIKRGVDPDLFGFFQTITPLGLSGGWFALSGIATLGCLILWKRALGIPARERFLALAWSWGFFLAAQASSGLFVMVVKRVIGRLRPRLLFNDGLYGFKPLSFASGAESFPSGHSQTVWAAMTALMVLFPRHWPWFLGTAVLVTLSRVVITVHYLSDTLMGAYIGLFAVVVLRPWFERGRPGALRIGKPL</sequence>
<dbReference type="EMBL" id="CP000230">
    <property type="protein sequence ID" value="ABC21204.1"/>
    <property type="molecule type" value="Genomic_DNA"/>
</dbReference>
<dbReference type="Proteomes" id="UP000001929">
    <property type="component" value="Chromosome"/>
</dbReference>
<protein>
    <submittedName>
        <fullName evidence="3">Phosphoesterase, PA-phosphatase related</fullName>
    </submittedName>
</protein>
<feature type="transmembrane region" description="Helical" evidence="1">
    <location>
        <begin position="76"/>
        <end position="97"/>
    </location>
</feature>
<dbReference type="RefSeq" id="WP_011388158.1">
    <property type="nucleotide sequence ID" value="NC_007643.1"/>
</dbReference>
<dbReference type="AlphaFoldDB" id="Q2RXE1"/>
<reference evidence="3 4" key="1">
    <citation type="journal article" date="2011" name="Stand. Genomic Sci.">
        <title>Complete genome sequence of Rhodospirillum rubrum type strain (S1).</title>
        <authorList>
            <person name="Munk A.C."/>
            <person name="Copeland A."/>
            <person name="Lucas S."/>
            <person name="Lapidus A."/>
            <person name="Del Rio T.G."/>
            <person name="Barry K."/>
            <person name="Detter J.C."/>
            <person name="Hammon N."/>
            <person name="Israni S."/>
            <person name="Pitluck S."/>
            <person name="Brettin T."/>
            <person name="Bruce D."/>
            <person name="Han C."/>
            <person name="Tapia R."/>
            <person name="Gilna P."/>
            <person name="Schmutz J."/>
            <person name="Larimer F."/>
            <person name="Land M."/>
            <person name="Kyrpides N.C."/>
            <person name="Mavromatis K."/>
            <person name="Richardson P."/>
            <person name="Rohde M."/>
            <person name="Goker M."/>
            <person name="Klenk H.P."/>
            <person name="Zhang Y."/>
            <person name="Roberts G.P."/>
            <person name="Reslewic S."/>
            <person name="Schwartz D.C."/>
        </authorList>
    </citation>
    <scope>NUCLEOTIDE SEQUENCE [LARGE SCALE GENOMIC DNA]</scope>
    <source>
        <strain evidence="4">ATCC 11170 / ATH 1.1.1 / DSM 467 / LMG 4362 / NCIMB 8255 / S1</strain>
    </source>
</reference>
<dbReference type="PATRIC" id="fig|269796.9.peg.456"/>
<feature type="transmembrane region" description="Helical" evidence="1">
    <location>
        <begin position="190"/>
        <end position="209"/>
    </location>
</feature>
<evidence type="ECO:0000256" key="1">
    <source>
        <dbReference type="SAM" id="Phobius"/>
    </source>
</evidence>
<feature type="transmembrane region" description="Helical" evidence="1">
    <location>
        <begin position="215"/>
        <end position="231"/>
    </location>
</feature>
<dbReference type="PhylomeDB" id="Q2RXE1"/>
<dbReference type="Pfam" id="PF01569">
    <property type="entry name" value="PAP2"/>
    <property type="match status" value="1"/>
</dbReference>
<dbReference type="SUPFAM" id="SSF48317">
    <property type="entry name" value="Acid phosphatase/Vanadium-dependent haloperoxidase"/>
    <property type="match status" value="1"/>
</dbReference>
<dbReference type="KEGG" id="rru:Rru_A0399"/>
<dbReference type="InterPro" id="IPR036938">
    <property type="entry name" value="PAP2/HPO_sf"/>
</dbReference>
<dbReference type="STRING" id="269796.Rru_A0399"/>
<proteinExistence type="predicted"/>
<keyword evidence="1" id="KW-0472">Membrane</keyword>
<dbReference type="eggNOG" id="COG0671">
    <property type="taxonomic scope" value="Bacteria"/>
</dbReference>
<dbReference type="HOGENOM" id="CLU_072573_6_2_5"/>
<keyword evidence="1" id="KW-1133">Transmembrane helix</keyword>
<dbReference type="SMART" id="SM00014">
    <property type="entry name" value="acidPPc"/>
    <property type="match status" value="1"/>
</dbReference>
<dbReference type="CDD" id="cd03389">
    <property type="entry name" value="PAP2_lipid_A_1_phosphatase"/>
    <property type="match status" value="1"/>
</dbReference>
<dbReference type="EnsemblBacteria" id="ABC21204">
    <property type="protein sequence ID" value="ABC21204"/>
    <property type="gene ID" value="Rru_A0399"/>
</dbReference>